<accession>A0A2D0PR62</accession>
<dbReference type="Gene3D" id="4.10.280.10">
    <property type="entry name" value="Helix-loop-helix DNA-binding domain"/>
    <property type="match status" value="1"/>
</dbReference>
<keyword evidence="7" id="KW-0804">Transcription</keyword>
<evidence type="ECO:0000256" key="2">
    <source>
        <dbReference type="ARBA" id="ARBA00022473"/>
    </source>
</evidence>
<keyword evidence="8" id="KW-0539">Nucleus</keyword>
<evidence type="ECO:0000256" key="10">
    <source>
        <dbReference type="ARBA" id="ARBA00071496"/>
    </source>
</evidence>
<dbReference type="OrthoDB" id="5976910at2759"/>
<evidence type="ECO:0000313" key="13">
    <source>
        <dbReference type="Proteomes" id="UP000221080"/>
    </source>
</evidence>
<evidence type="ECO:0000256" key="4">
    <source>
        <dbReference type="ARBA" id="ARBA00022943"/>
    </source>
</evidence>
<feature type="domain" description="BHLH" evidence="12">
    <location>
        <begin position="62"/>
        <end position="114"/>
    </location>
</feature>
<comment type="subunit">
    <text evidence="9">Heterodimer with TCF3/isoform E12.</text>
</comment>
<evidence type="ECO:0000256" key="1">
    <source>
        <dbReference type="ARBA" id="ARBA00004123"/>
    </source>
</evidence>
<dbReference type="InterPro" id="IPR036638">
    <property type="entry name" value="HLH_DNA-bd_sf"/>
</dbReference>
<protein>
    <recommendedName>
        <fullName evidence="10">Factor in the germline alpha</fullName>
    </recommendedName>
    <alternativeName>
        <fullName evidence="11">Transcription factor FIGa</fullName>
    </alternativeName>
</protein>
<dbReference type="SMART" id="SM00353">
    <property type="entry name" value="HLH"/>
    <property type="match status" value="1"/>
</dbReference>
<dbReference type="FunFam" id="4.10.280.10:FF:000068">
    <property type="entry name" value="factor in the germline alpha"/>
    <property type="match status" value="1"/>
</dbReference>
<dbReference type="PANTHER" id="PTHR23349">
    <property type="entry name" value="BASIC HELIX-LOOP-HELIX TRANSCRIPTION FACTOR, TWIST"/>
    <property type="match status" value="1"/>
</dbReference>
<evidence type="ECO:0000256" key="9">
    <source>
        <dbReference type="ARBA" id="ARBA00065083"/>
    </source>
</evidence>
<gene>
    <name evidence="14" type="primary">figla</name>
</gene>
<keyword evidence="4" id="KW-0896">Oogenesis</keyword>
<reference evidence="14" key="2">
    <citation type="submission" date="2025-08" db="UniProtKB">
        <authorList>
            <consortium name="RefSeq"/>
        </authorList>
    </citation>
    <scope>IDENTIFICATION</scope>
    <source>
        <tissue evidence="14">Blood</tissue>
    </source>
</reference>
<dbReference type="GO" id="GO:0048477">
    <property type="term" value="P:oogenesis"/>
    <property type="evidence" value="ECO:0007669"/>
    <property type="project" value="UniProtKB-KW"/>
</dbReference>
<dbReference type="CDD" id="cd11422">
    <property type="entry name" value="bHLH_TS_FIGLA"/>
    <property type="match status" value="1"/>
</dbReference>
<evidence type="ECO:0000256" key="11">
    <source>
        <dbReference type="ARBA" id="ARBA00076899"/>
    </source>
</evidence>
<keyword evidence="13" id="KW-1185">Reference proteome</keyword>
<evidence type="ECO:0000256" key="6">
    <source>
        <dbReference type="ARBA" id="ARBA00023125"/>
    </source>
</evidence>
<keyword evidence="2" id="KW-0217">Developmental protein</keyword>
<dbReference type="InterPro" id="IPR050283">
    <property type="entry name" value="E-box_TF_Regulators"/>
</dbReference>
<sequence length="210" mass="23616">MSDRKFKVVGGLMKVPERELMGDILLRESTEPSLPVHVNIEKLLRTEDGQYTDMEDRDDVAQKRQLANAKERLRVRSLNSMFSYLRRIVPLIPRDRKPSKVDILKAATEYIRLLSSVLSDPSAHQSNGASSELLENMSKYSFSDDRCADLWSVDDVSVLDSLSNPSLLVTAPSGAEEEDEVDLSNMTVQCAVPVYIIQVGSDHTLVYQTR</sequence>
<dbReference type="PROSITE" id="PS50888">
    <property type="entry name" value="BHLH"/>
    <property type="match status" value="1"/>
</dbReference>
<keyword evidence="6" id="KW-0238">DNA-binding</keyword>
<dbReference type="GO" id="GO:0000981">
    <property type="term" value="F:DNA-binding transcription factor activity, RNA polymerase II-specific"/>
    <property type="evidence" value="ECO:0007669"/>
    <property type="project" value="TreeGrafter"/>
</dbReference>
<keyword evidence="5" id="KW-0805">Transcription regulation</keyword>
<dbReference type="GeneID" id="108255994"/>
<organism evidence="13 14">
    <name type="scientific">Ictalurus punctatus</name>
    <name type="common">Channel catfish</name>
    <name type="synonym">Silurus punctatus</name>
    <dbReference type="NCBI Taxonomy" id="7998"/>
    <lineage>
        <taxon>Eukaryota</taxon>
        <taxon>Metazoa</taxon>
        <taxon>Chordata</taxon>
        <taxon>Craniata</taxon>
        <taxon>Vertebrata</taxon>
        <taxon>Euteleostomi</taxon>
        <taxon>Actinopterygii</taxon>
        <taxon>Neopterygii</taxon>
        <taxon>Teleostei</taxon>
        <taxon>Ostariophysi</taxon>
        <taxon>Siluriformes</taxon>
        <taxon>Ictaluridae</taxon>
        <taxon>Ictalurus</taxon>
    </lineage>
</organism>
<comment type="subcellular location">
    <subcellularLocation>
        <location evidence="1">Nucleus</location>
    </subcellularLocation>
</comment>
<dbReference type="CTD" id="344018"/>
<evidence type="ECO:0000256" key="5">
    <source>
        <dbReference type="ARBA" id="ARBA00023015"/>
    </source>
</evidence>
<dbReference type="InterPro" id="IPR011598">
    <property type="entry name" value="bHLH_dom"/>
</dbReference>
<dbReference type="STRING" id="7998.ENSIPUP00000025491"/>
<dbReference type="AlphaFoldDB" id="A0A2D0PR62"/>
<evidence type="ECO:0000256" key="3">
    <source>
        <dbReference type="ARBA" id="ARBA00022782"/>
    </source>
</evidence>
<dbReference type="GO" id="GO:0000977">
    <property type="term" value="F:RNA polymerase II transcription regulatory region sequence-specific DNA binding"/>
    <property type="evidence" value="ECO:0007669"/>
    <property type="project" value="TreeGrafter"/>
</dbReference>
<evidence type="ECO:0000256" key="7">
    <source>
        <dbReference type="ARBA" id="ARBA00023163"/>
    </source>
</evidence>
<evidence type="ECO:0000256" key="8">
    <source>
        <dbReference type="ARBA" id="ARBA00023242"/>
    </source>
</evidence>
<dbReference type="RefSeq" id="XP_017307921.1">
    <property type="nucleotide sequence ID" value="XM_017452432.3"/>
</dbReference>
<dbReference type="Pfam" id="PF00010">
    <property type="entry name" value="HLH"/>
    <property type="match status" value="1"/>
</dbReference>
<name>A0A2D0PR62_ICTPU</name>
<proteinExistence type="predicted"/>
<keyword evidence="3" id="KW-0221">Differentiation</keyword>
<dbReference type="GO" id="GO:0005634">
    <property type="term" value="C:nucleus"/>
    <property type="evidence" value="ECO:0007669"/>
    <property type="project" value="UniProtKB-SubCell"/>
</dbReference>
<dbReference type="PANTHER" id="PTHR23349:SF57">
    <property type="entry name" value="FACTOR IN THE GERMLINE ALPHA"/>
    <property type="match status" value="1"/>
</dbReference>
<evidence type="ECO:0000259" key="12">
    <source>
        <dbReference type="PROSITE" id="PS50888"/>
    </source>
</evidence>
<dbReference type="Proteomes" id="UP000221080">
    <property type="component" value="Chromosome 22"/>
</dbReference>
<evidence type="ECO:0000313" key="14">
    <source>
        <dbReference type="RefSeq" id="XP_017307921.1"/>
    </source>
</evidence>
<dbReference type="KEGG" id="ipu:108255994"/>
<dbReference type="SUPFAM" id="SSF47459">
    <property type="entry name" value="HLH, helix-loop-helix DNA-binding domain"/>
    <property type="match status" value="1"/>
</dbReference>
<dbReference type="GO" id="GO:0046983">
    <property type="term" value="F:protein dimerization activity"/>
    <property type="evidence" value="ECO:0007669"/>
    <property type="project" value="InterPro"/>
</dbReference>
<reference evidence="13" key="1">
    <citation type="journal article" date="2016" name="Nat. Commun.">
        <title>The channel catfish genome sequence provides insights into the evolution of scale formation in teleosts.</title>
        <authorList>
            <person name="Liu Z."/>
            <person name="Liu S."/>
            <person name="Yao J."/>
            <person name="Bao L."/>
            <person name="Zhang J."/>
            <person name="Li Y."/>
            <person name="Jiang C."/>
            <person name="Sun L."/>
            <person name="Wang R."/>
            <person name="Zhang Y."/>
            <person name="Zhou T."/>
            <person name="Zeng Q."/>
            <person name="Fu Q."/>
            <person name="Gao S."/>
            <person name="Li N."/>
            <person name="Koren S."/>
            <person name="Jiang Y."/>
            <person name="Zimin A."/>
            <person name="Xu P."/>
            <person name="Phillippy A.M."/>
            <person name="Geng X."/>
            <person name="Song L."/>
            <person name="Sun F."/>
            <person name="Li C."/>
            <person name="Wang X."/>
            <person name="Chen A."/>
            <person name="Jin Y."/>
            <person name="Yuan Z."/>
            <person name="Yang Y."/>
            <person name="Tan S."/>
            <person name="Peatman E."/>
            <person name="Lu J."/>
            <person name="Qin Z."/>
            <person name="Dunham R."/>
            <person name="Li Z."/>
            <person name="Sonstegard T."/>
            <person name="Feng J."/>
            <person name="Danzmann R.G."/>
            <person name="Schroeder S."/>
            <person name="Scheffler B."/>
            <person name="Duke M.V."/>
            <person name="Ballard L."/>
            <person name="Kucuktas H."/>
            <person name="Kaltenboeck L."/>
            <person name="Liu H."/>
            <person name="Armbruster J."/>
            <person name="Xie Y."/>
            <person name="Kirby M.L."/>
            <person name="Tian Y."/>
            <person name="Flanagan M.E."/>
            <person name="Mu W."/>
            <person name="Waldbieser G.C."/>
        </authorList>
    </citation>
    <scope>NUCLEOTIDE SEQUENCE [LARGE SCALE GENOMIC DNA]</scope>
    <source>
        <strain evidence="13">SDA103</strain>
    </source>
</reference>